<dbReference type="InterPro" id="IPR017441">
    <property type="entry name" value="Protein_kinase_ATP_BS"/>
</dbReference>
<dbReference type="Proteomes" id="UP000050640">
    <property type="component" value="Unplaced"/>
</dbReference>
<evidence type="ECO:0000313" key="4">
    <source>
        <dbReference type="Proteomes" id="UP000050640"/>
    </source>
</evidence>
<keyword evidence="4" id="KW-1185">Reference proteome</keyword>
<dbReference type="PROSITE" id="PS00107">
    <property type="entry name" value="PROTEIN_KINASE_ATP"/>
    <property type="match status" value="1"/>
</dbReference>
<evidence type="ECO:0000259" key="3">
    <source>
        <dbReference type="PROSITE" id="PS50011"/>
    </source>
</evidence>
<keyword evidence="1" id="KW-0547">Nucleotide-binding</keyword>
<accession>A0A0R3RIU8</accession>
<dbReference type="WBParaSite" id="EEL_0000140601-mRNA-1">
    <property type="protein sequence ID" value="EEL_0000140601-mRNA-1"/>
    <property type="gene ID" value="EEL_0000140601"/>
</dbReference>
<evidence type="ECO:0000256" key="2">
    <source>
        <dbReference type="SAM" id="MobiDB-lite"/>
    </source>
</evidence>
<dbReference type="InterPro" id="IPR050235">
    <property type="entry name" value="CK1_Ser-Thr_kinase"/>
</dbReference>
<feature type="domain" description="Protein kinase" evidence="3">
    <location>
        <begin position="28"/>
        <end position="352"/>
    </location>
</feature>
<feature type="binding site" evidence="1">
    <location>
        <position position="57"/>
    </location>
    <ligand>
        <name>ATP</name>
        <dbReference type="ChEBI" id="CHEBI:30616"/>
    </ligand>
</feature>
<keyword evidence="1" id="KW-0067">ATP-binding</keyword>
<dbReference type="AlphaFoldDB" id="A0A0R3RIU8"/>
<feature type="region of interest" description="Disordered" evidence="2">
    <location>
        <begin position="321"/>
        <end position="352"/>
    </location>
</feature>
<name>A0A0R3RIU8_9BILA</name>
<reference evidence="5" key="1">
    <citation type="submission" date="2017-02" db="UniProtKB">
        <authorList>
            <consortium name="WormBaseParasite"/>
        </authorList>
    </citation>
    <scope>IDENTIFICATION</scope>
</reference>
<protein>
    <submittedName>
        <fullName evidence="5">Protein kinase domain-containing protein</fullName>
    </submittedName>
</protein>
<dbReference type="SUPFAM" id="SSF56112">
    <property type="entry name" value="Protein kinase-like (PK-like)"/>
    <property type="match status" value="1"/>
</dbReference>
<feature type="compositionally biased region" description="Basic and acidic residues" evidence="2">
    <location>
        <begin position="342"/>
        <end position="352"/>
    </location>
</feature>
<sequence>MANEDIISDTDRLPAVDDIVLSARNKAYKLISIIGEGGYGSVFLARCENDEKSVALKAEKFSKTVLRVEIGVLRVANERHCKHICKMYDYGHVKQEFMFVVMSLLGPDLNKLRNRQPDKHFTLQTSTRIAMQTLNAIEELHQCGFLSRDIKPGNFAIGNKDSNEHHYIFIFDFGLARRYLNRNLEVLPSRGEMGWRGTTRYGSLNAHHRQDLSRRDDLESWLYMMVEFTKGSLPWRLITDRFLVQKAKENARTTTKEAFFENCPLQYDQILQIIDKLQFGETPPYATLYNLLNEVINENGIALTMQYDWDDSISSVTSTSNAISFDHSPPNDHKAANVGQDRPTRDDLPVQQ</sequence>
<evidence type="ECO:0000256" key="1">
    <source>
        <dbReference type="PROSITE-ProRule" id="PRU10141"/>
    </source>
</evidence>
<evidence type="ECO:0000313" key="5">
    <source>
        <dbReference type="WBParaSite" id="EEL_0000140601-mRNA-1"/>
    </source>
</evidence>
<dbReference type="GO" id="GO:0004672">
    <property type="term" value="F:protein kinase activity"/>
    <property type="evidence" value="ECO:0007669"/>
    <property type="project" value="InterPro"/>
</dbReference>
<dbReference type="InterPro" id="IPR000719">
    <property type="entry name" value="Prot_kinase_dom"/>
</dbReference>
<dbReference type="PROSITE" id="PS50011">
    <property type="entry name" value="PROTEIN_KINASE_DOM"/>
    <property type="match status" value="1"/>
</dbReference>
<dbReference type="Pfam" id="PF00069">
    <property type="entry name" value="Pkinase"/>
    <property type="match status" value="1"/>
</dbReference>
<dbReference type="PANTHER" id="PTHR11909">
    <property type="entry name" value="CASEIN KINASE-RELATED"/>
    <property type="match status" value="1"/>
</dbReference>
<dbReference type="Gene3D" id="1.10.510.10">
    <property type="entry name" value="Transferase(Phosphotransferase) domain 1"/>
    <property type="match status" value="1"/>
</dbReference>
<proteinExistence type="predicted"/>
<organism evidence="4 5">
    <name type="scientific">Elaeophora elaphi</name>
    <dbReference type="NCBI Taxonomy" id="1147741"/>
    <lineage>
        <taxon>Eukaryota</taxon>
        <taxon>Metazoa</taxon>
        <taxon>Ecdysozoa</taxon>
        <taxon>Nematoda</taxon>
        <taxon>Chromadorea</taxon>
        <taxon>Rhabditida</taxon>
        <taxon>Spirurina</taxon>
        <taxon>Spiruromorpha</taxon>
        <taxon>Filarioidea</taxon>
        <taxon>Onchocercidae</taxon>
        <taxon>Elaeophora</taxon>
    </lineage>
</organism>
<dbReference type="InterPro" id="IPR011009">
    <property type="entry name" value="Kinase-like_dom_sf"/>
</dbReference>
<dbReference type="SMART" id="SM00220">
    <property type="entry name" value="S_TKc"/>
    <property type="match status" value="1"/>
</dbReference>
<dbReference type="STRING" id="1147741.A0A0R3RIU8"/>
<dbReference type="GO" id="GO:0005524">
    <property type="term" value="F:ATP binding"/>
    <property type="evidence" value="ECO:0007669"/>
    <property type="project" value="UniProtKB-UniRule"/>
</dbReference>